<dbReference type="InterPro" id="IPR006710">
    <property type="entry name" value="Glyco_hydro_43"/>
</dbReference>
<evidence type="ECO:0000256" key="1">
    <source>
        <dbReference type="ARBA" id="ARBA00009865"/>
    </source>
</evidence>
<dbReference type="AlphaFoldDB" id="A0A939B100"/>
<dbReference type="PROSITE" id="PS51257">
    <property type="entry name" value="PROKAR_LIPOPROTEIN"/>
    <property type="match status" value="1"/>
</dbReference>
<dbReference type="Pfam" id="PF04616">
    <property type="entry name" value="Glyco_hydro_43"/>
    <property type="match status" value="1"/>
</dbReference>
<gene>
    <name evidence="6" type="ORF">H6B30_03760</name>
</gene>
<evidence type="ECO:0000256" key="3">
    <source>
        <dbReference type="ARBA" id="ARBA00023295"/>
    </source>
</evidence>
<keyword evidence="3 4" id="KW-0326">Glycosidase</keyword>
<feature type="signal peptide" evidence="5">
    <location>
        <begin position="1"/>
        <end position="23"/>
    </location>
</feature>
<evidence type="ECO:0000313" key="7">
    <source>
        <dbReference type="Proteomes" id="UP000764045"/>
    </source>
</evidence>
<dbReference type="PANTHER" id="PTHR22925:SF3">
    <property type="entry name" value="GLYCOSYL HYDROLASE FAMILY PROTEIN 43"/>
    <property type="match status" value="1"/>
</dbReference>
<evidence type="ECO:0000313" key="6">
    <source>
        <dbReference type="EMBL" id="MBM6660878.1"/>
    </source>
</evidence>
<keyword evidence="7" id="KW-1185">Reference proteome</keyword>
<name>A0A939B100_9BACT</name>
<dbReference type="SUPFAM" id="SSF75005">
    <property type="entry name" value="Arabinanase/levansucrase/invertase"/>
    <property type="match status" value="1"/>
</dbReference>
<dbReference type="CDD" id="cd18823">
    <property type="entry name" value="GH43_RcAra43A-like"/>
    <property type="match status" value="1"/>
</dbReference>
<protein>
    <submittedName>
        <fullName evidence="6">Family 43 glycosylhydrolase</fullName>
    </submittedName>
</protein>
<reference evidence="6 7" key="1">
    <citation type="journal article" date="2021" name="Sci. Rep.">
        <title>The distribution of antibiotic resistance genes in chicken gut microbiota commensals.</title>
        <authorList>
            <person name="Juricova H."/>
            <person name="Matiasovicova J."/>
            <person name="Kubasova T."/>
            <person name="Cejkova D."/>
            <person name="Rychlik I."/>
        </authorList>
    </citation>
    <scope>NUCLEOTIDE SEQUENCE [LARGE SCALE GENOMIC DNA]</scope>
    <source>
        <strain evidence="6 7">An819</strain>
    </source>
</reference>
<comment type="caution">
    <text evidence="6">The sequence shown here is derived from an EMBL/GenBank/DDBJ whole genome shotgun (WGS) entry which is preliminary data.</text>
</comment>
<dbReference type="Gene3D" id="2.115.10.20">
    <property type="entry name" value="Glycosyl hydrolase domain, family 43"/>
    <property type="match status" value="1"/>
</dbReference>
<dbReference type="InterPro" id="IPR023296">
    <property type="entry name" value="Glyco_hydro_beta-prop_sf"/>
</dbReference>
<dbReference type="EMBL" id="JACJJL010000004">
    <property type="protein sequence ID" value="MBM6660878.1"/>
    <property type="molecule type" value="Genomic_DNA"/>
</dbReference>
<dbReference type="Gene3D" id="2.60.120.260">
    <property type="entry name" value="Galactose-binding domain-like"/>
    <property type="match status" value="1"/>
</dbReference>
<proteinExistence type="inferred from homology"/>
<comment type="similarity">
    <text evidence="1 4">Belongs to the glycosyl hydrolase 43 family.</text>
</comment>
<evidence type="ECO:0000256" key="5">
    <source>
        <dbReference type="SAM" id="SignalP"/>
    </source>
</evidence>
<dbReference type="Proteomes" id="UP000764045">
    <property type="component" value="Unassembled WGS sequence"/>
</dbReference>
<organism evidence="6 7">
    <name type="scientific">Marseilla massiliensis</name>
    <dbReference type="NCBI Taxonomy" id="1841864"/>
    <lineage>
        <taxon>Bacteria</taxon>
        <taxon>Pseudomonadati</taxon>
        <taxon>Bacteroidota</taxon>
        <taxon>Bacteroidia</taxon>
        <taxon>Bacteroidales</taxon>
        <taxon>Prevotellaceae</taxon>
        <taxon>Marseilla</taxon>
    </lineage>
</organism>
<keyword evidence="2 4" id="KW-0378">Hydrolase</keyword>
<dbReference type="PANTHER" id="PTHR22925">
    <property type="entry name" value="GLYCOSYL HYDROLASE 43 FAMILY MEMBER"/>
    <property type="match status" value="1"/>
</dbReference>
<evidence type="ECO:0000256" key="2">
    <source>
        <dbReference type="ARBA" id="ARBA00022801"/>
    </source>
</evidence>
<dbReference type="GO" id="GO:0004553">
    <property type="term" value="F:hydrolase activity, hydrolyzing O-glycosyl compounds"/>
    <property type="evidence" value="ECO:0007669"/>
    <property type="project" value="InterPro"/>
</dbReference>
<dbReference type="RefSeq" id="WP_205108060.1">
    <property type="nucleotide sequence ID" value="NZ_JACJJL010000004.1"/>
</dbReference>
<feature type="chain" id="PRO_5037120884" evidence="5">
    <location>
        <begin position="24"/>
        <end position="546"/>
    </location>
</feature>
<dbReference type="GO" id="GO:0005975">
    <property type="term" value="P:carbohydrate metabolic process"/>
    <property type="evidence" value="ECO:0007669"/>
    <property type="project" value="InterPro"/>
</dbReference>
<keyword evidence="5" id="KW-0732">Signal</keyword>
<evidence type="ECO:0000256" key="4">
    <source>
        <dbReference type="RuleBase" id="RU361187"/>
    </source>
</evidence>
<sequence length="546" mass="61640">MRKHLLSTLALAAAMACTTVAAAQDAVADSGSFQRIENDRFWTAADNVPIYSQGGGIFRFNDPKTGQQRYYWYGVRYEEAERYRNDPSVTQTGVTFQSVTCYSSTDLVNWRFEGDVLDRDELRENVGNRSTWVGRMGVAYLKDIGKYAMFIQHAAMSSESAVLIALSDTPTGRFKWHRWISMYDMIGTHNTGDQTVFTDEDTGKSYLIYSYGRGRSRIYVSEIGVRGGMVGLLDCHQVYRGAGREGNCMFKFRGKYYMCASDLYGWDSSHAYYLVADDIYGPYVPKDSMEVMDGCMTDYAHVTQTGFFVTVRGTKQETVVYCGDRWADFAGNGLGYNQWCPLSFNGDRPFFNSLSAWELNATTGEWRVAKGNNYVLNGSFEADRRSIPNPVKPRQEFLRGWKTEFIKGNKVTIGNPDSLTLNYFNTRDDRLHVVGEKSLNITDVVDFERRVSQQITAMPYVDLPDGTYSLTAKVCYGGDFDRLVMYAESGAGREARNLNRGKQGRWQQMRIKEVKVSGGRVAVGFHAKGKAGAYCRIDDVALTRIK</sequence>
<accession>A0A939B100</accession>